<keyword evidence="4" id="KW-1185">Reference proteome</keyword>
<accession>A0A554NBC6</accession>
<dbReference type="Pfam" id="PF24041">
    <property type="entry name" value="DUF7350"/>
    <property type="match status" value="1"/>
</dbReference>
<dbReference type="Gene3D" id="2.60.40.2480">
    <property type="entry name" value="Periplasmic metal-binding protein Tp34-type"/>
    <property type="match status" value="1"/>
</dbReference>
<dbReference type="AlphaFoldDB" id="A0A554NBC6"/>
<feature type="domain" description="DUF7350" evidence="2">
    <location>
        <begin position="241"/>
        <end position="365"/>
    </location>
</feature>
<feature type="region of interest" description="Disordered" evidence="1">
    <location>
        <begin position="24"/>
        <end position="51"/>
    </location>
</feature>
<organism evidence="3 4">
    <name type="scientific">Haloglomus irregulare</name>
    <dbReference type="NCBI Taxonomy" id="2234134"/>
    <lineage>
        <taxon>Archaea</taxon>
        <taxon>Methanobacteriati</taxon>
        <taxon>Methanobacteriota</taxon>
        <taxon>Stenosarchaea group</taxon>
        <taxon>Halobacteria</taxon>
        <taxon>Halobacteriales</taxon>
        <taxon>Natronomonadaceae</taxon>
        <taxon>Haloglomus</taxon>
    </lineage>
</organism>
<dbReference type="InterPro" id="IPR038482">
    <property type="entry name" value="Tp34-type_sf"/>
</dbReference>
<protein>
    <submittedName>
        <fullName evidence="3">Fe2+ transport protein</fullName>
    </submittedName>
</protein>
<sequence length="366" mass="38969">MNRRRFLLSGGAAGLLGLAGCTGMDGGDGGTDPTDSPTDAGGSTPERAEQESLPEAVYIQRYLESMAMQGTAQSGEYAAGVMYSAPHLFWNMSGSSRSETSIEDGDSVHLMAVVWDPETNTVLPEVGVSVEIVQDGDLVSQEVIYPMLSQRMGFHWGGNFGLDGDGEYTARVNIGGMNLRRSGAFEGRFDDPATIEIPFAFNEAERSKVTVEELDKYGQRGAVNPMEMGMMPEANAPGRADLPGEVLAETTSGDAVFLSTRLSGTTAGRFDAANYLAVSARTPYNGTVLPSMAVEATVIRDGETVLDGALTRGLDPELGYHYGTAVEGGLSAGDEVELRVPAPPQVARHEGYERAFIDMPPMRFTV</sequence>
<evidence type="ECO:0000256" key="1">
    <source>
        <dbReference type="SAM" id="MobiDB-lite"/>
    </source>
</evidence>
<evidence type="ECO:0000313" key="3">
    <source>
        <dbReference type="EMBL" id="TSD14696.1"/>
    </source>
</evidence>
<proteinExistence type="predicted"/>
<feature type="compositionally biased region" description="Low complexity" evidence="1">
    <location>
        <begin position="31"/>
        <end position="42"/>
    </location>
</feature>
<dbReference type="EMBL" id="QMDX01000003">
    <property type="protein sequence ID" value="TSD14696.1"/>
    <property type="molecule type" value="Genomic_DNA"/>
</dbReference>
<dbReference type="OrthoDB" id="156174at2157"/>
<reference evidence="3 4" key="1">
    <citation type="submission" date="2018-06" db="EMBL/GenBank/DDBJ databases">
        <title>Natronomonas sp. F16-60 a new haloarchaeon isolated from a solar saltern of Isla Cristina, Huelva, Spain.</title>
        <authorList>
            <person name="Duran-Viseras A."/>
            <person name="Sanchez-Porro C."/>
            <person name="Ventosa A."/>
        </authorList>
    </citation>
    <scope>NUCLEOTIDE SEQUENCE [LARGE SCALE GENOMIC DNA]</scope>
    <source>
        <strain evidence="3 4">F16-60</strain>
    </source>
</reference>
<dbReference type="PROSITE" id="PS51257">
    <property type="entry name" value="PROKAR_LIPOPROTEIN"/>
    <property type="match status" value="1"/>
</dbReference>
<dbReference type="Proteomes" id="UP000319894">
    <property type="component" value="Unassembled WGS sequence"/>
</dbReference>
<evidence type="ECO:0000313" key="4">
    <source>
        <dbReference type="Proteomes" id="UP000319894"/>
    </source>
</evidence>
<name>A0A554NBC6_9EURY</name>
<gene>
    <name evidence="3" type="ORF">DP107_06880</name>
</gene>
<dbReference type="InterPro" id="IPR055774">
    <property type="entry name" value="DUF7350"/>
</dbReference>
<dbReference type="RefSeq" id="WP_144261416.1">
    <property type="nucleotide sequence ID" value="NZ_QMDX01000003.1"/>
</dbReference>
<dbReference type="InParanoid" id="A0A554NBC6"/>
<comment type="caution">
    <text evidence="3">The sequence shown here is derived from an EMBL/GenBank/DDBJ whole genome shotgun (WGS) entry which is preliminary data.</text>
</comment>
<evidence type="ECO:0000259" key="2">
    <source>
        <dbReference type="Pfam" id="PF24041"/>
    </source>
</evidence>